<dbReference type="PROSITE" id="PS51125">
    <property type="entry name" value="NHL"/>
    <property type="match status" value="2"/>
</dbReference>
<dbReference type="GO" id="GO:0000209">
    <property type="term" value="P:protein polyubiquitination"/>
    <property type="evidence" value="ECO:0007669"/>
    <property type="project" value="TreeGrafter"/>
</dbReference>
<dbReference type="GO" id="GO:0043161">
    <property type="term" value="P:proteasome-mediated ubiquitin-dependent protein catabolic process"/>
    <property type="evidence" value="ECO:0007669"/>
    <property type="project" value="TreeGrafter"/>
</dbReference>
<dbReference type="Proteomes" id="UP000663852">
    <property type="component" value="Unassembled WGS sequence"/>
</dbReference>
<dbReference type="Gene3D" id="2.120.10.30">
    <property type="entry name" value="TolB, C-terminal domain"/>
    <property type="match status" value="2"/>
</dbReference>
<comment type="caution">
    <text evidence="4">The sequence shown here is derived from an EMBL/GenBank/DDBJ whole genome shotgun (WGS) entry which is preliminary data.</text>
</comment>
<dbReference type="InterPro" id="IPR050952">
    <property type="entry name" value="TRIM-NHL_E3_ligases"/>
</dbReference>
<keyword evidence="1" id="KW-0677">Repeat</keyword>
<dbReference type="EMBL" id="CAJNOJ010000543">
    <property type="protein sequence ID" value="CAF1480505.1"/>
    <property type="molecule type" value="Genomic_DNA"/>
</dbReference>
<protein>
    <submittedName>
        <fullName evidence="4">Uncharacterized protein</fullName>
    </submittedName>
</protein>
<dbReference type="OrthoDB" id="6020529at2759"/>
<dbReference type="AlphaFoldDB" id="A0A815RRZ1"/>
<feature type="region of interest" description="Disordered" evidence="3">
    <location>
        <begin position="1"/>
        <end position="22"/>
    </location>
</feature>
<dbReference type="CDD" id="cd05819">
    <property type="entry name" value="NHL"/>
    <property type="match status" value="1"/>
</dbReference>
<dbReference type="InterPro" id="IPR001258">
    <property type="entry name" value="NHL_repeat"/>
</dbReference>
<dbReference type="SUPFAM" id="SSF63829">
    <property type="entry name" value="Calcium-dependent phosphotriesterase"/>
    <property type="match status" value="1"/>
</dbReference>
<accession>A0A815RRZ1</accession>
<reference evidence="4" key="1">
    <citation type="submission" date="2021-02" db="EMBL/GenBank/DDBJ databases">
        <authorList>
            <person name="Nowell W R."/>
        </authorList>
    </citation>
    <scope>NUCLEOTIDE SEQUENCE</scope>
</reference>
<evidence type="ECO:0000256" key="3">
    <source>
        <dbReference type="SAM" id="MobiDB-lite"/>
    </source>
</evidence>
<organism evidence="4 5">
    <name type="scientific">Adineta ricciae</name>
    <name type="common">Rotifer</name>
    <dbReference type="NCBI Taxonomy" id="249248"/>
    <lineage>
        <taxon>Eukaryota</taxon>
        <taxon>Metazoa</taxon>
        <taxon>Spiralia</taxon>
        <taxon>Gnathifera</taxon>
        <taxon>Rotifera</taxon>
        <taxon>Eurotatoria</taxon>
        <taxon>Bdelloidea</taxon>
        <taxon>Adinetida</taxon>
        <taxon>Adinetidae</taxon>
        <taxon>Adineta</taxon>
    </lineage>
</organism>
<dbReference type="Pfam" id="PF01436">
    <property type="entry name" value="NHL"/>
    <property type="match status" value="3"/>
</dbReference>
<feature type="repeat" description="NHL" evidence="2">
    <location>
        <begin position="213"/>
        <end position="244"/>
    </location>
</feature>
<proteinExistence type="predicted"/>
<feature type="repeat" description="NHL" evidence="2">
    <location>
        <begin position="259"/>
        <end position="303"/>
    </location>
</feature>
<name>A0A815RRZ1_ADIRI</name>
<dbReference type="PANTHER" id="PTHR24104:SF25">
    <property type="entry name" value="PROTEIN LIN-41"/>
    <property type="match status" value="1"/>
</dbReference>
<dbReference type="GO" id="GO:0061630">
    <property type="term" value="F:ubiquitin protein ligase activity"/>
    <property type="evidence" value="ECO:0007669"/>
    <property type="project" value="TreeGrafter"/>
</dbReference>
<evidence type="ECO:0000256" key="2">
    <source>
        <dbReference type="PROSITE-ProRule" id="PRU00504"/>
    </source>
</evidence>
<dbReference type="SUPFAM" id="SSF101898">
    <property type="entry name" value="NHL repeat"/>
    <property type="match status" value="1"/>
</dbReference>
<sequence length="316" mass="35576">MEIKHNKWKSNGTTIAGGNGCGRNSNQLNYPRGFYVDSDKSLYIVDWGNHRIVHWKHEAKSCQVVAGGNGRGNRNNQLNYPRDVLLDKGNHSLIISDRKNQRIVRWFHHSKTDQEILISDIDCWGITMDRKGYIYAAICENNEVKYWKDKDKDGKLVAGGNKEGDALNQLHGPTCVFVDENYTLYVADYNNHRVMKWVRDAEEGIVVAGGNGKGKSLKQLSCPEGVTVDQLGRVYVVDCANHRVMRWTEGKDEGEIVVGGNGQGNGSNQLNFPTDLAFDDAGNLYVVDCDNHRIQKKSIFNYRTVKTVIGTTCVFF</sequence>
<dbReference type="GO" id="GO:0008270">
    <property type="term" value="F:zinc ion binding"/>
    <property type="evidence" value="ECO:0007669"/>
    <property type="project" value="UniProtKB-KW"/>
</dbReference>
<dbReference type="PANTHER" id="PTHR24104">
    <property type="entry name" value="E3 UBIQUITIN-PROTEIN LIGASE NHLRC1-RELATED"/>
    <property type="match status" value="1"/>
</dbReference>
<gene>
    <name evidence="4" type="ORF">EDS130_LOCUS41410</name>
</gene>
<evidence type="ECO:0000313" key="5">
    <source>
        <dbReference type="Proteomes" id="UP000663852"/>
    </source>
</evidence>
<evidence type="ECO:0000256" key="1">
    <source>
        <dbReference type="ARBA" id="ARBA00022737"/>
    </source>
</evidence>
<evidence type="ECO:0000313" key="4">
    <source>
        <dbReference type="EMBL" id="CAF1480505.1"/>
    </source>
</evidence>
<dbReference type="InterPro" id="IPR011042">
    <property type="entry name" value="6-blade_b-propeller_TolB-like"/>
</dbReference>